<evidence type="ECO:0000313" key="1">
    <source>
        <dbReference type="EMBL" id="CAF1136436.1"/>
    </source>
</evidence>
<dbReference type="GO" id="GO:0003676">
    <property type="term" value="F:nucleic acid binding"/>
    <property type="evidence" value="ECO:0007669"/>
    <property type="project" value="InterPro"/>
</dbReference>
<dbReference type="AlphaFoldDB" id="A0A814RRH0"/>
<gene>
    <name evidence="1" type="ORF">GPM918_LOCUS20462</name>
    <name evidence="2" type="ORF">SRO942_LOCUS20459</name>
</gene>
<accession>A0A814RRH0</accession>
<dbReference type="Proteomes" id="UP000663829">
    <property type="component" value="Unassembled WGS sequence"/>
</dbReference>
<dbReference type="EMBL" id="CAJOBC010006471">
    <property type="protein sequence ID" value="CAF3900137.1"/>
    <property type="molecule type" value="Genomic_DNA"/>
</dbReference>
<dbReference type="OrthoDB" id="8045861at2759"/>
<comment type="caution">
    <text evidence="1">The sequence shown here is derived from an EMBL/GenBank/DDBJ whole genome shotgun (WGS) entry which is preliminary data.</text>
</comment>
<organism evidence="1 3">
    <name type="scientific">Didymodactylos carnosus</name>
    <dbReference type="NCBI Taxonomy" id="1234261"/>
    <lineage>
        <taxon>Eukaryota</taxon>
        <taxon>Metazoa</taxon>
        <taxon>Spiralia</taxon>
        <taxon>Gnathifera</taxon>
        <taxon>Rotifera</taxon>
        <taxon>Eurotatoria</taxon>
        <taxon>Bdelloidea</taxon>
        <taxon>Philodinida</taxon>
        <taxon>Philodinidae</taxon>
        <taxon>Didymodactylos</taxon>
    </lineage>
</organism>
<dbReference type="Proteomes" id="UP000681722">
    <property type="component" value="Unassembled WGS sequence"/>
</dbReference>
<sequence length="331" mass="38938">MFLNGSDIILDDEKYFGLSGDNVQCNQRFYTTDPSTTPSDVKYKKKKKYPPKILICMAMSARGVSDIYVHKSKEAIKSDIYLNECINNRLLPFIEEHHKNNDFVFWPDKASVHYAGVVLDRLKQKNIPVKVYANNWQAKDLDSLARRVKKKAKELDPKTLQAMVKNVSKQLHIVEELSNLDNKFLKLTDYILKNYIEHARFPIEKWNHFDLIEERPRTNNHVEGYHRQLNAHIGIHPSIWNWIMNIQKAEEITAIRVEQEDEQGRTNRKRRKQDVRHDIHLVSAKNAFANDEIDLQEFQLLSRHFAYNYLDVFHKTRDSDISTDDDDESNA</sequence>
<dbReference type="EMBL" id="CAJNOQ010006471">
    <property type="protein sequence ID" value="CAF1136436.1"/>
    <property type="molecule type" value="Genomic_DNA"/>
</dbReference>
<evidence type="ECO:0000313" key="2">
    <source>
        <dbReference type="EMBL" id="CAF3900137.1"/>
    </source>
</evidence>
<evidence type="ECO:0000313" key="3">
    <source>
        <dbReference type="Proteomes" id="UP000663829"/>
    </source>
</evidence>
<reference evidence="1" key="1">
    <citation type="submission" date="2021-02" db="EMBL/GenBank/DDBJ databases">
        <authorList>
            <person name="Nowell W R."/>
        </authorList>
    </citation>
    <scope>NUCLEOTIDE SEQUENCE</scope>
</reference>
<dbReference type="Gene3D" id="3.30.420.10">
    <property type="entry name" value="Ribonuclease H-like superfamily/Ribonuclease H"/>
    <property type="match status" value="1"/>
</dbReference>
<name>A0A814RRH0_9BILA</name>
<keyword evidence="3" id="KW-1185">Reference proteome</keyword>
<dbReference type="InterPro" id="IPR036397">
    <property type="entry name" value="RNaseH_sf"/>
</dbReference>
<proteinExistence type="predicted"/>
<protein>
    <submittedName>
        <fullName evidence="1">Uncharacterized protein</fullName>
    </submittedName>
</protein>